<evidence type="ECO:0000313" key="6">
    <source>
        <dbReference type="Proteomes" id="UP000717696"/>
    </source>
</evidence>
<sequence>KAKYWLTERSVGEFSRRFSFPTGVDQDSISASFKDGILSIVVPKVKKHESRRIHV</sequence>
<keyword evidence="1" id="KW-0346">Stress response</keyword>
<dbReference type="Gene3D" id="2.60.40.790">
    <property type="match status" value="1"/>
</dbReference>
<reference evidence="5" key="1">
    <citation type="journal article" date="2021" name="Nat. Commun.">
        <title>Genetic determinants of endophytism in the Arabidopsis root mycobiome.</title>
        <authorList>
            <person name="Mesny F."/>
            <person name="Miyauchi S."/>
            <person name="Thiergart T."/>
            <person name="Pickel B."/>
            <person name="Atanasova L."/>
            <person name="Karlsson M."/>
            <person name="Huettel B."/>
            <person name="Barry K.W."/>
            <person name="Haridas S."/>
            <person name="Chen C."/>
            <person name="Bauer D."/>
            <person name="Andreopoulos W."/>
            <person name="Pangilinan J."/>
            <person name="LaButti K."/>
            <person name="Riley R."/>
            <person name="Lipzen A."/>
            <person name="Clum A."/>
            <person name="Drula E."/>
            <person name="Henrissat B."/>
            <person name="Kohler A."/>
            <person name="Grigoriev I.V."/>
            <person name="Martin F.M."/>
            <person name="Hacquard S."/>
        </authorList>
    </citation>
    <scope>NUCLEOTIDE SEQUENCE</scope>
    <source>
        <strain evidence="5">MPI-CAGE-AT-0021</strain>
    </source>
</reference>
<evidence type="ECO:0000256" key="2">
    <source>
        <dbReference type="PROSITE-ProRule" id="PRU00285"/>
    </source>
</evidence>
<name>A0A9P9ETI8_9HYPO</name>
<comment type="caution">
    <text evidence="5">The sequence shown here is derived from an EMBL/GenBank/DDBJ whole genome shotgun (WGS) entry which is preliminary data.</text>
</comment>
<feature type="domain" description="SHSP" evidence="4">
    <location>
        <begin position="1"/>
        <end position="55"/>
    </location>
</feature>
<evidence type="ECO:0000313" key="5">
    <source>
        <dbReference type="EMBL" id="KAH7146678.1"/>
    </source>
</evidence>
<evidence type="ECO:0000256" key="1">
    <source>
        <dbReference type="ARBA" id="ARBA00023016"/>
    </source>
</evidence>
<protein>
    <submittedName>
        <fullName evidence="5">Alpha-crystallin-related protein</fullName>
    </submittedName>
</protein>
<feature type="non-terminal residue" evidence="5">
    <location>
        <position position="1"/>
    </location>
</feature>
<dbReference type="SUPFAM" id="SSF49764">
    <property type="entry name" value="HSP20-like chaperones"/>
    <property type="match status" value="1"/>
</dbReference>
<dbReference type="InterPro" id="IPR031107">
    <property type="entry name" value="Small_HSP"/>
</dbReference>
<feature type="non-terminal residue" evidence="5">
    <location>
        <position position="55"/>
    </location>
</feature>
<dbReference type="CDD" id="cd06464">
    <property type="entry name" value="ACD_sHsps-like"/>
    <property type="match status" value="1"/>
</dbReference>
<gene>
    <name evidence="5" type="ORF">B0J13DRAFT_413566</name>
</gene>
<dbReference type="Pfam" id="PF00011">
    <property type="entry name" value="HSP20"/>
    <property type="match status" value="1"/>
</dbReference>
<proteinExistence type="inferred from homology"/>
<dbReference type="InterPro" id="IPR008978">
    <property type="entry name" value="HSP20-like_chaperone"/>
</dbReference>
<evidence type="ECO:0000259" key="4">
    <source>
        <dbReference type="PROSITE" id="PS01031"/>
    </source>
</evidence>
<dbReference type="OrthoDB" id="1431247at2759"/>
<keyword evidence="6" id="KW-1185">Reference proteome</keyword>
<dbReference type="InterPro" id="IPR002068">
    <property type="entry name" value="A-crystallin/Hsp20_dom"/>
</dbReference>
<dbReference type="Proteomes" id="UP000717696">
    <property type="component" value="Unassembled WGS sequence"/>
</dbReference>
<comment type="similarity">
    <text evidence="2 3">Belongs to the small heat shock protein (HSP20) family.</text>
</comment>
<organism evidence="5 6">
    <name type="scientific">Dactylonectria estremocensis</name>
    <dbReference type="NCBI Taxonomy" id="1079267"/>
    <lineage>
        <taxon>Eukaryota</taxon>
        <taxon>Fungi</taxon>
        <taxon>Dikarya</taxon>
        <taxon>Ascomycota</taxon>
        <taxon>Pezizomycotina</taxon>
        <taxon>Sordariomycetes</taxon>
        <taxon>Hypocreomycetidae</taxon>
        <taxon>Hypocreales</taxon>
        <taxon>Nectriaceae</taxon>
        <taxon>Dactylonectria</taxon>
    </lineage>
</organism>
<evidence type="ECO:0000256" key="3">
    <source>
        <dbReference type="RuleBase" id="RU003616"/>
    </source>
</evidence>
<accession>A0A9P9ETI8</accession>
<dbReference type="EMBL" id="JAGMUU010000008">
    <property type="protein sequence ID" value="KAH7146678.1"/>
    <property type="molecule type" value="Genomic_DNA"/>
</dbReference>
<dbReference type="AlphaFoldDB" id="A0A9P9ETI8"/>
<dbReference type="PROSITE" id="PS01031">
    <property type="entry name" value="SHSP"/>
    <property type="match status" value="1"/>
</dbReference>
<dbReference type="PANTHER" id="PTHR11527">
    <property type="entry name" value="HEAT-SHOCK PROTEIN 20 FAMILY MEMBER"/>
    <property type="match status" value="1"/>
</dbReference>